<sequence>MRKIALTLLCFIGTIAVQAQEPVQDTTKHWTTKGNISFLFNQSAFNNWVAGGENNIAGNLGVNYDFNYKKGDWSWDNKIIAAYGIVRTKNSAFEKKTDDRLELNSLLGKKASGYWYYSAFLNFKTQMTKGYTYGTDADGAEIRNEYTNILSPGYLSFGPGMLWKKSDNLKVNLAPATSKITIVNKDFTLPNQAYFGVDEGKSMRYELGFNASAYYKFSLMENVSVENILNLYSNYLEDPQNVDLDYQLNVVMKINKYLSTNLAFQTIYDDNAFKGFQIRQVLGVGINYGF</sequence>
<evidence type="ECO:0000313" key="2">
    <source>
        <dbReference type="EMBL" id="UUC46354.1"/>
    </source>
</evidence>
<dbReference type="Pfam" id="PF11276">
    <property type="entry name" value="DUF3078"/>
    <property type="match status" value="1"/>
</dbReference>
<proteinExistence type="predicted"/>
<reference evidence="2" key="1">
    <citation type="submission" date="2022-07" db="EMBL/GenBank/DDBJ databases">
        <title>Isolation, identification, and degradation of a PFOSA degrading strain from sewage treatment plant.</title>
        <authorList>
            <person name="Zhang L."/>
            <person name="Huo Y."/>
        </authorList>
    </citation>
    <scope>NUCLEOTIDE SEQUENCE</scope>
    <source>
        <strain evidence="2">C1</strain>
    </source>
</reference>
<dbReference type="RefSeq" id="WP_256552019.1">
    <property type="nucleotide sequence ID" value="NZ_CP101751.1"/>
</dbReference>
<dbReference type="Proteomes" id="UP001059844">
    <property type="component" value="Chromosome"/>
</dbReference>
<feature type="signal peptide" evidence="1">
    <location>
        <begin position="1"/>
        <end position="19"/>
    </location>
</feature>
<organism evidence="2 3">
    <name type="scientific">Flavobacterium cerinum</name>
    <dbReference type="NCBI Taxonomy" id="2502784"/>
    <lineage>
        <taxon>Bacteria</taxon>
        <taxon>Pseudomonadati</taxon>
        <taxon>Bacteroidota</taxon>
        <taxon>Flavobacteriia</taxon>
        <taxon>Flavobacteriales</taxon>
        <taxon>Flavobacteriaceae</taxon>
        <taxon>Flavobacterium</taxon>
    </lineage>
</organism>
<keyword evidence="3" id="KW-1185">Reference proteome</keyword>
<feature type="chain" id="PRO_5046368444" evidence="1">
    <location>
        <begin position="20"/>
        <end position="290"/>
    </location>
</feature>
<accession>A0ABY5IYD4</accession>
<dbReference type="InterPro" id="IPR021428">
    <property type="entry name" value="DUF3078"/>
</dbReference>
<evidence type="ECO:0000256" key="1">
    <source>
        <dbReference type="SAM" id="SignalP"/>
    </source>
</evidence>
<dbReference type="EMBL" id="CP101751">
    <property type="protein sequence ID" value="UUC46354.1"/>
    <property type="molecule type" value="Genomic_DNA"/>
</dbReference>
<keyword evidence="1" id="KW-0732">Signal</keyword>
<evidence type="ECO:0000313" key="3">
    <source>
        <dbReference type="Proteomes" id="UP001059844"/>
    </source>
</evidence>
<gene>
    <name evidence="2" type="ORF">NOX80_03920</name>
</gene>
<protein>
    <submittedName>
        <fullName evidence="2">DUF3078 domain-containing protein</fullName>
    </submittedName>
</protein>
<name>A0ABY5IYD4_9FLAO</name>